<dbReference type="AlphaFoldDB" id="A0A0F7IZY8"/>
<dbReference type="InterPro" id="IPR002401">
    <property type="entry name" value="Cyt_P450_E_grp-I"/>
</dbReference>
<evidence type="ECO:0000256" key="4">
    <source>
        <dbReference type="ARBA" id="ARBA00022723"/>
    </source>
</evidence>
<evidence type="ECO:0000256" key="1">
    <source>
        <dbReference type="ARBA" id="ARBA00001971"/>
    </source>
</evidence>
<keyword evidence="7 9" id="KW-0503">Monooxygenase</keyword>
<dbReference type="InterPro" id="IPR050479">
    <property type="entry name" value="CYP11_CYP27_families"/>
</dbReference>
<dbReference type="CDD" id="cd11054">
    <property type="entry name" value="CYP24A1-like"/>
    <property type="match status" value="1"/>
</dbReference>
<dbReference type="InterPro" id="IPR036396">
    <property type="entry name" value="Cyt_P450_sf"/>
</dbReference>
<protein>
    <submittedName>
        <fullName evidence="10">Cytochrome P450 3078B1</fullName>
    </submittedName>
</protein>
<gene>
    <name evidence="10" type="primary">CYP3078B1</name>
</gene>
<dbReference type="PANTHER" id="PTHR24279:SF120">
    <property type="entry name" value="CYTOCHROME P450"/>
    <property type="match status" value="1"/>
</dbReference>
<evidence type="ECO:0000256" key="8">
    <source>
        <dbReference type="PIRSR" id="PIRSR602401-1"/>
    </source>
</evidence>
<dbReference type="SUPFAM" id="SSF48264">
    <property type="entry name" value="Cytochrome P450"/>
    <property type="match status" value="1"/>
</dbReference>
<evidence type="ECO:0000256" key="3">
    <source>
        <dbReference type="ARBA" id="ARBA00022617"/>
    </source>
</evidence>
<proteinExistence type="evidence at transcript level"/>
<evidence type="ECO:0000256" key="7">
    <source>
        <dbReference type="ARBA" id="ARBA00023033"/>
    </source>
</evidence>
<evidence type="ECO:0000256" key="9">
    <source>
        <dbReference type="RuleBase" id="RU000461"/>
    </source>
</evidence>
<dbReference type="GO" id="GO:0020037">
    <property type="term" value="F:heme binding"/>
    <property type="evidence" value="ECO:0007669"/>
    <property type="project" value="InterPro"/>
</dbReference>
<dbReference type="Gene3D" id="1.10.630.10">
    <property type="entry name" value="Cytochrome P450"/>
    <property type="match status" value="1"/>
</dbReference>
<dbReference type="GO" id="GO:0004497">
    <property type="term" value="F:monooxygenase activity"/>
    <property type="evidence" value="ECO:0007669"/>
    <property type="project" value="UniProtKB-KW"/>
</dbReference>
<keyword evidence="5 9" id="KW-0560">Oxidoreductase</keyword>
<evidence type="ECO:0000256" key="5">
    <source>
        <dbReference type="ARBA" id="ARBA00023002"/>
    </source>
</evidence>
<dbReference type="EMBL" id="KP899607">
    <property type="protein sequence ID" value="AKH03539.1"/>
    <property type="molecule type" value="mRNA"/>
</dbReference>
<reference evidence="10" key="1">
    <citation type="journal article" date="2015" name="Environ. Sci. Technol.">
        <title>Identification of the Full 46 Cytochrome P450 (CYP) Complement and Modulation of CYP Expression in Response to Water-Accommodated Fractions of Crude Oil in the Cyclopoid Copepod Paracyclopina nana.</title>
        <authorList>
            <person name="Han J."/>
            <person name="Won E.J."/>
            <person name="Kim H.S."/>
            <person name="Nelson D.R."/>
            <person name="Lee S.J."/>
            <person name="Park H.G."/>
            <person name="Lee J.S."/>
        </authorList>
    </citation>
    <scope>NUCLEOTIDE SEQUENCE</scope>
</reference>
<accession>A0A0F7IZY8</accession>
<keyword evidence="4 8" id="KW-0479">Metal-binding</keyword>
<keyword evidence="3 8" id="KW-0349">Heme</keyword>
<evidence type="ECO:0000313" key="10">
    <source>
        <dbReference type="EMBL" id="AKH03539.1"/>
    </source>
</evidence>
<dbReference type="PANTHER" id="PTHR24279">
    <property type="entry name" value="CYTOCHROME P450"/>
    <property type="match status" value="1"/>
</dbReference>
<dbReference type="PROSITE" id="PS00086">
    <property type="entry name" value="CYTOCHROME_P450"/>
    <property type="match status" value="1"/>
</dbReference>
<dbReference type="PRINTS" id="PR00463">
    <property type="entry name" value="EP450I"/>
</dbReference>
<keyword evidence="6 8" id="KW-0408">Iron</keyword>
<dbReference type="Pfam" id="PF00067">
    <property type="entry name" value="p450"/>
    <property type="match status" value="1"/>
</dbReference>
<dbReference type="InterPro" id="IPR017972">
    <property type="entry name" value="Cyt_P450_CS"/>
</dbReference>
<feature type="binding site" description="axial binding residue" evidence="8">
    <location>
        <position position="449"/>
    </location>
    <ligand>
        <name>heme</name>
        <dbReference type="ChEBI" id="CHEBI:30413"/>
    </ligand>
    <ligandPart>
        <name>Fe</name>
        <dbReference type="ChEBI" id="CHEBI:18248"/>
    </ligandPart>
</feature>
<evidence type="ECO:0000256" key="2">
    <source>
        <dbReference type="ARBA" id="ARBA00010617"/>
    </source>
</evidence>
<comment type="cofactor">
    <cofactor evidence="1 8">
        <name>heme</name>
        <dbReference type="ChEBI" id="CHEBI:30413"/>
    </cofactor>
</comment>
<dbReference type="GO" id="GO:0016705">
    <property type="term" value="F:oxidoreductase activity, acting on paired donors, with incorporation or reduction of molecular oxygen"/>
    <property type="evidence" value="ECO:0007669"/>
    <property type="project" value="InterPro"/>
</dbReference>
<dbReference type="PRINTS" id="PR00385">
    <property type="entry name" value="P450"/>
</dbReference>
<sequence>MATRFLTNHLRRYSTALNPFEEIPGPPGKGFPILGHSHLLLKKPHKFGKAWENVRALKKQYLREGDKMLRMHSPLFNPPHGNILFIFDPQLYQEMLTHEGKYPCRGPGFDPFIMMRKMRKDIYSETVGVLMEEGEKWHEMRSKVQQDLMRPKSAHFYIDEIQKVSDDFIEFIRQKRTHDNNIDNFLPDLYRYTFESICCISLDTRLGCLQLNMDPEIAKVFKASNDFLASFPEFTSGVPTWKFLPPRWNKTFRTAQGNLDILLDFSKIQVEDAIKRINKKANEESDNDLSLLERMILRNGPESTFPIVMAIDLIFAGIDTTGNSLGLLLYHLAQNPEKQDKLREEFKSIGSNLTVKDLDKMKYFKGCLQESFRLTPTLAINGRVIPEDIELDGYHIPAKTACWHYHQLFGEDPEMFPEPKKFKPERWIENKKDIHPMAVRSFSRGPRMCIGKRFAELELQIATHRIISNFEVKWRGKDNMGVTQVLINVPDHQLDFQFNDV</sequence>
<dbReference type="GO" id="GO:0005506">
    <property type="term" value="F:iron ion binding"/>
    <property type="evidence" value="ECO:0007669"/>
    <property type="project" value="InterPro"/>
</dbReference>
<organism evidence="10">
    <name type="scientific">Paracyclopina nana</name>
    <name type="common">Marine copepod</name>
    <dbReference type="NCBI Taxonomy" id="565004"/>
    <lineage>
        <taxon>Eukaryota</taxon>
        <taxon>Metazoa</taxon>
        <taxon>Ecdysozoa</taxon>
        <taxon>Arthropoda</taxon>
        <taxon>Crustacea</taxon>
        <taxon>Multicrustacea</taxon>
        <taxon>Hexanauplia</taxon>
        <taxon>Copepoda</taxon>
        <taxon>Cyclopoida</taxon>
        <taxon>Cyclopettidae</taxon>
        <taxon>Paracyclopina</taxon>
    </lineage>
</organism>
<name>A0A0F7IZY8_PARNA</name>
<dbReference type="InterPro" id="IPR001128">
    <property type="entry name" value="Cyt_P450"/>
</dbReference>
<comment type="similarity">
    <text evidence="2 9">Belongs to the cytochrome P450 family.</text>
</comment>
<evidence type="ECO:0000256" key="6">
    <source>
        <dbReference type="ARBA" id="ARBA00023004"/>
    </source>
</evidence>